<evidence type="ECO:0000256" key="1">
    <source>
        <dbReference type="ARBA" id="ARBA00004651"/>
    </source>
</evidence>
<evidence type="ECO:0000313" key="10">
    <source>
        <dbReference type="EMBL" id="OQX91146.1"/>
    </source>
</evidence>
<dbReference type="InterPro" id="IPR038731">
    <property type="entry name" value="RgtA/B/C-like"/>
</dbReference>
<feature type="domain" description="Glycosyltransferase RgtA/B/C/D-like" evidence="9">
    <location>
        <begin position="115"/>
        <end position="251"/>
    </location>
</feature>
<feature type="transmembrane region" description="Helical" evidence="8">
    <location>
        <begin position="190"/>
        <end position="219"/>
    </location>
</feature>
<evidence type="ECO:0000256" key="2">
    <source>
        <dbReference type="ARBA" id="ARBA00022475"/>
    </source>
</evidence>
<evidence type="ECO:0000256" key="4">
    <source>
        <dbReference type="ARBA" id="ARBA00022679"/>
    </source>
</evidence>
<evidence type="ECO:0000313" key="11">
    <source>
        <dbReference type="Proteomes" id="UP000192611"/>
    </source>
</evidence>
<dbReference type="EMBL" id="NATQ01000010">
    <property type="protein sequence ID" value="OQX91146.1"/>
    <property type="molecule type" value="Genomic_DNA"/>
</dbReference>
<dbReference type="PANTHER" id="PTHR33908:SF11">
    <property type="entry name" value="MEMBRANE PROTEIN"/>
    <property type="match status" value="1"/>
</dbReference>
<proteinExistence type="predicted"/>
<protein>
    <recommendedName>
        <fullName evidence="9">Glycosyltransferase RgtA/B/C/D-like domain-containing protein</fullName>
    </recommendedName>
</protein>
<name>A0A1W9S336_9BACT</name>
<keyword evidence="6 8" id="KW-1133">Transmembrane helix</keyword>
<feature type="transmembrane region" description="Helical" evidence="8">
    <location>
        <begin position="136"/>
        <end position="155"/>
    </location>
</feature>
<comment type="caution">
    <text evidence="10">The sequence shown here is derived from an EMBL/GenBank/DDBJ whole genome shotgun (WGS) entry which is preliminary data.</text>
</comment>
<gene>
    <name evidence="10" type="ORF">B6D57_00785</name>
</gene>
<reference evidence="11" key="1">
    <citation type="submission" date="2017-03" db="EMBL/GenBank/DDBJ databases">
        <title>Novel pathways for hydrocarbon cycling and metabolic interdependencies in hydrothermal sediment communities.</title>
        <authorList>
            <person name="Dombrowski N."/>
            <person name="Seitz K."/>
            <person name="Teske A."/>
            <person name="Baker B."/>
        </authorList>
    </citation>
    <scope>NUCLEOTIDE SEQUENCE [LARGE SCALE GENOMIC DNA]</scope>
</reference>
<feature type="transmembrane region" description="Helical" evidence="8">
    <location>
        <begin position="16"/>
        <end position="33"/>
    </location>
</feature>
<feature type="transmembrane region" description="Helical" evidence="8">
    <location>
        <begin position="337"/>
        <end position="355"/>
    </location>
</feature>
<dbReference type="GO" id="GO:0016763">
    <property type="term" value="F:pentosyltransferase activity"/>
    <property type="evidence" value="ECO:0007669"/>
    <property type="project" value="TreeGrafter"/>
</dbReference>
<keyword evidence="3" id="KW-0328">Glycosyltransferase</keyword>
<dbReference type="AlphaFoldDB" id="A0A1W9S336"/>
<dbReference type="InterPro" id="IPR050297">
    <property type="entry name" value="LipidA_mod_glycosyltrf_83"/>
</dbReference>
<feature type="transmembrane region" description="Helical" evidence="8">
    <location>
        <begin position="286"/>
        <end position="305"/>
    </location>
</feature>
<dbReference type="GO" id="GO:0005886">
    <property type="term" value="C:plasma membrane"/>
    <property type="evidence" value="ECO:0007669"/>
    <property type="project" value="UniProtKB-SubCell"/>
</dbReference>
<feature type="transmembrane region" description="Helical" evidence="8">
    <location>
        <begin position="73"/>
        <end position="96"/>
    </location>
</feature>
<dbReference type="GO" id="GO:0009103">
    <property type="term" value="P:lipopolysaccharide biosynthetic process"/>
    <property type="evidence" value="ECO:0007669"/>
    <property type="project" value="UniProtKB-ARBA"/>
</dbReference>
<feature type="transmembrane region" description="Helical" evidence="8">
    <location>
        <begin position="108"/>
        <end position="130"/>
    </location>
</feature>
<comment type="subcellular location">
    <subcellularLocation>
        <location evidence="1">Cell membrane</location>
        <topology evidence="1">Multi-pass membrane protein</topology>
    </subcellularLocation>
</comment>
<keyword evidence="5 8" id="KW-0812">Transmembrane</keyword>
<accession>A0A1W9S336</accession>
<organism evidence="10 11">
    <name type="scientific">Candidatus Coatesbacteria bacterium 4484_99</name>
    <dbReference type="NCBI Taxonomy" id="1970774"/>
    <lineage>
        <taxon>Bacteria</taxon>
        <taxon>Candidatus Coatesiibacteriota</taxon>
    </lineage>
</organism>
<dbReference type="Pfam" id="PF13231">
    <property type="entry name" value="PMT_2"/>
    <property type="match status" value="1"/>
</dbReference>
<keyword evidence="2" id="KW-1003">Cell membrane</keyword>
<dbReference type="Proteomes" id="UP000192611">
    <property type="component" value="Unassembled WGS sequence"/>
</dbReference>
<sequence length="546" mass="62421">MQCSSQNEERTLRDRYIILILIISSLALTLPGLKGNLPSLTVSDEFQIVERALHCGTGDFNPHLFTWPAQLPVYMLFIVLGILFVVLKVLNVVITTHDYMLLYLENPTVIYITSRLFSIILSTLSIPFIYLMASRIANRTTAIFASVILITSPLFIRYSHLAKPEAYLLLFTSMALFFIYRNHNLSKQNIILSAIFTGTAISTKYNALLIIPAVIAYIFIQKTDVKSHIRLSLMFVVITTLSFLIFSPFIVIDHHSAIGDIKTQIDRAREVGFQLMSSLRWFAVNISPRLITPVIIPFALLGFIMASRERKLIPLILLVLLNIAIIVGRYVPPHYLIVSLPPIAIIGGNGLQYLFSKIKRKNKYIGILFISFIGLFIAIPTFIAVRKSVMTDTREMARQWIEENLTENSAILIDRVIPDVESPQLIPNPESAERLSIWGRGNIRFRILISESKEIKNRRKYNLYLVSMAIKDVVSFIENNNIKYVITSVFGDKEFYIDQCLDYGVETYPCEHEYHRILKEKYKLIKKFSPDGKITRGPEVLIYITE</sequence>
<evidence type="ECO:0000256" key="5">
    <source>
        <dbReference type="ARBA" id="ARBA00022692"/>
    </source>
</evidence>
<keyword evidence="4" id="KW-0808">Transferase</keyword>
<evidence type="ECO:0000256" key="7">
    <source>
        <dbReference type="ARBA" id="ARBA00023136"/>
    </source>
</evidence>
<dbReference type="PANTHER" id="PTHR33908">
    <property type="entry name" value="MANNOSYLTRANSFERASE YKCB-RELATED"/>
    <property type="match status" value="1"/>
</dbReference>
<evidence type="ECO:0000256" key="6">
    <source>
        <dbReference type="ARBA" id="ARBA00022989"/>
    </source>
</evidence>
<feature type="transmembrane region" description="Helical" evidence="8">
    <location>
        <begin position="231"/>
        <end position="252"/>
    </location>
</feature>
<feature type="transmembrane region" description="Helical" evidence="8">
    <location>
        <begin position="367"/>
        <end position="385"/>
    </location>
</feature>
<keyword evidence="7 8" id="KW-0472">Membrane</keyword>
<evidence type="ECO:0000256" key="3">
    <source>
        <dbReference type="ARBA" id="ARBA00022676"/>
    </source>
</evidence>
<evidence type="ECO:0000256" key="8">
    <source>
        <dbReference type="SAM" id="Phobius"/>
    </source>
</evidence>
<evidence type="ECO:0000259" key="9">
    <source>
        <dbReference type="Pfam" id="PF13231"/>
    </source>
</evidence>
<feature type="transmembrane region" description="Helical" evidence="8">
    <location>
        <begin position="312"/>
        <end position="331"/>
    </location>
</feature>
<feature type="transmembrane region" description="Helical" evidence="8">
    <location>
        <begin position="167"/>
        <end position="184"/>
    </location>
</feature>